<keyword evidence="5 12" id="KW-0378">Hydrolase</keyword>
<dbReference type="InterPro" id="IPR056330">
    <property type="entry name" value="CTT_SPB4"/>
</dbReference>
<dbReference type="InterPro" id="IPR027417">
    <property type="entry name" value="P-loop_NTPase"/>
</dbReference>
<dbReference type="Pfam" id="PF13959">
    <property type="entry name" value="CTE_SPB4"/>
    <property type="match status" value="1"/>
</dbReference>
<protein>
    <recommendedName>
        <fullName evidence="13">ATP-dependent RNA helicase</fullName>
        <ecNumber evidence="13">3.6.4.13</ecNumber>
    </recommendedName>
</protein>
<dbReference type="EMBL" id="JAODAN010000001">
    <property type="protein sequence ID" value="KAK1927486.1"/>
    <property type="molecule type" value="Genomic_DNA"/>
</dbReference>
<dbReference type="AlphaFoldDB" id="A0AAD9L8T2"/>
<evidence type="ECO:0000259" key="16">
    <source>
        <dbReference type="PROSITE" id="PS51194"/>
    </source>
</evidence>
<dbReference type="PROSITE" id="PS51192">
    <property type="entry name" value="HELICASE_ATP_BIND_1"/>
    <property type="match status" value="1"/>
</dbReference>
<evidence type="ECO:0000256" key="6">
    <source>
        <dbReference type="ARBA" id="ARBA00022806"/>
    </source>
</evidence>
<dbReference type="SMART" id="SM00490">
    <property type="entry name" value="HELICc"/>
    <property type="match status" value="1"/>
</dbReference>
<keyword evidence="9" id="KW-0175">Coiled coil</keyword>
<proteinExistence type="inferred from homology"/>
<feature type="short sequence motif" description="Q motif" evidence="11">
    <location>
        <begin position="14"/>
        <end position="42"/>
    </location>
</feature>
<reference evidence="18" key="1">
    <citation type="submission" date="2023-02" db="EMBL/GenBank/DDBJ databases">
        <title>Identification and recombinant expression of a fungal hydrolase from Papiliotrema laurentii that hydrolyzes apple cutin and clears colloidal polyester polyurethane.</title>
        <authorList>
            <consortium name="DOE Joint Genome Institute"/>
            <person name="Roman V.A."/>
            <person name="Bojanowski C."/>
            <person name="Crable B.R."/>
            <person name="Wagner D.N."/>
            <person name="Hung C.S."/>
            <person name="Nadeau L.J."/>
            <person name="Schratz L."/>
            <person name="Haridas S."/>
            <person name="Pangilinan J."/>
            <person name="Lipzen A."/>
            <person name="Na H."/>
            <person name="Yan M."/>
            <person name="Ng V."/>
            <person name="Grigoriev I.V."/>
            <person name="Spatafora J.W."/>
            <person name="Barlow D."/>
            <person name="Biffinger J."/>
            <person name="Kelley-Loughnane N."/>
            <person name="Varaljay V.A."/>
            <person name="Crookes-Goodson W.J."/>
        </authorList>
    </citation>
    <scope>NUCLEOTIDE SEQUENCE</scope>
    <source>
        <strain evidence="18">5307AH</strain>
    </source>
</reference>
<dbReference type="GO" id="GO:0003723">
    <property type="term" value="F:RNA binding"/>
    <property type="evidence" value="ECO:0007669"/>
    <property type="project" value="UniProtKB-UniRule"/>
</dbReference>
<dbReference type="PANTHER" id="PTHR24031">
    <property type="entry name" value="RNA HELICASE"/>
    <property type="match status" value="1"/>
</dbReference>
<dbReference type="GO" id="GO:0005730">
    <property type="term" value="C:nucleolus"/>
    <property type="evidence" value="ECO:0007669"/>
    <property type="project" value="UniProtKB-SubCell"/>
</dbReference>
<evidence type="ECO:0000256" key="14">
    <source>
        <dbReference type="SAM" id="MobiDB-lite"/>
    </source>
</evidence>
<keyword evidence="19" id="KW-1185">Reference proteome</keyword>
<feature type="compositionally biased region" description="Basic and acidic residues" evidence="14">
    <location>
        <begin position="598"/>
        <end position="618"/>
    </location>
</feature>
<evidence type="ECO:0000259" key="15">
    <source>
        <dbReference type="PROSITE" id="PS51192"/>
    </source>
</evidence>
<evidence type="ECO:0000256" key="10">
    <source>
        <dbReference type="ARBA" id="ARBA00038002"/>
    </source>
</evidence>
<dbReference type="InterPro" id="IPR000629">
    <property type="entry name" value="RNA-helicase_DEAD-box_CS"/>
</dbReference>
<evidence type="ECO:0000256" key="11">
    <source>
        <dbReference type="PROSITE-ProRule" id="PRU00552"/>
    </source>
</evidence>
<dbReference type="SUPFAM" id="SSF52540">
    <property type="entry name" value="P-loop containing nucleoside triphosphate hydrolases"/>
    <property type="match status" value="1"/>
</dbReference>
<dbReference type="Pfam" id="PF00270">
    <property type="entry name" value="DEAD"/>
    <property type="match status" value="1"/>
</dbReference>
<evidence type="ECO:0000313" key="19">
    <source>
        <dbReference type="Proteomes" id="UP001182556"/>
    </source>
</evidence>
<dbReference type="EC" id="3.6.4.13" evidence="13"/>
<feature type="domain" description="DEAD-box RNA helicase Q" evidence="17">
    <location>
        <begin position="14"/>
        <end position="42"/>
    </location>
</feature>
<evidence type="ECO:0000256" key="2">
    <source>
        <dbReference type="ARBA" id="ARBA00022517"/>
    </source>
</evidence>
<dbReference type="InterPro" id="IPR011545">
    <property type="entry name" value="DEAD/DEAH_box_helicase_dom"/>
</dbReference>
<dbReference type="PROSITE" id="PS00039">
    <property type="entry name" value="DEAD_ATP_HELICASE"/>
    <property type="match status" value="1"/>
</dbReference>
<dbReference type="GO" id="GO:0005524">
    <property type="term" value="F:ATP binding"/>
    <property type="evidence" value="ECO:0007669"/>
    <property type="project" value="UniProtKB-UniRule"/>
</dbReference>
<gene>
    <name evidence="18" type="ORF">DB88DRAFT_33911</name>
</gene>
<feature type="domain" description="Helicase C-terminal" evidence="16">
    <location>
        <begin position="278"/>
        <end position="454"/>
    </location>
</feature>
<keyword evidence="3" id="KW-0698">rRNA processing</keyword>
<keyword evidence="7 12" id="KW-0067">ATP-binding</keyword>
<keyword evidence="8 13" id="KW-0694">RNA-binding</keyword>
<dbReference type="CDD" id="cd18787">
    <property type="entry name" value="SF2_C_DEAD"/>
    <property type="match status" value="1"/>
</dbReference>
<organism evidence="18 19">
    <name type="scientific">Papiliotrema laurentii</name>
    <name type="common">Cryptococcus laurentii</name>
    <dbReference type="NCBI Taxonomy" id="5418"/>
    <lineage>
        <taxon>Eukaryota</taxon>
        <taxon>Fungi</taxon>
        <taxon>Dikarya</taxon>
        <taxon>Basidiomycota</taxon>
        <taxon>Agaricomycotina</taxon>
        <taxon>Tremellomycetes</taxon>
        <taxon>Tremellales</taxon>
        <taxon>Rhynchogastremaceae</taxon>
        <taxon>Papiliotrema</taxon>
    </lineage>
</organism>
<dbReference type="GO" id="GO:0003724">
    <property type="term" value="F:RNA helicase activity"/>
    <property type="evidence" value="ECO:0007669"/>
    <property type="project" value="UniProtKB-EC"/>
</dbReference>
<dbReference type="Pfam" id="PF23681">
    <property type="entry name" value="CTT_SPB4"/>
    <property type="match status" value="1"/>
</dbReference>
<evidence type="ECO:0000256" key="13">
    <source>
        <dbReference type="RuleBase" id="RU365068"/>
    </source>
</evidence>
<dbReference type="SMART" id="SM01178">
    <property type="entry name" value="DUF4217"/>
    <property type="match status" value="1"/>
</dbReference>
<dbReference type="Gene3D" id="3.40.50.300">
    <property type="entry name" value="P-loop containing nucleotide triphosphate hydrolases"/>
    <property type="match status" value="2"/>
</dbReference>
<dbReference type="InterPro" id="IPR014001">
    <property type="entry name" value="Helicase_ATP-bd"/>
</dbReference>
<comment type="catalytic activity">
    <reaction evidence="13">
        <text>ATP + H2O = ADP + phosphate + H(+)</text>
        <dbReference type="Rhea" id="RHEA:13065"/>
        <dbReference type="ChEBI" id="CHEBI:15377"/>
        <dbReference type="ChEBI" id="CHEBI:15378"/>
        <dbReference type="ChEBI" id="CHEBI:30616"/>
        <dbReference type="ChEBI" id="CHEBI:43474"/>
        <dbReference type="ChEBI" id="CHEBI:456216"/>
        <dbReference type="EC" id="3.6.4.13"/>
    </reaction>
</comment>
<dbReference type="GO" id="GO:0016787">
    <property type="term" value="F:hydrolase activity"/>
    <property type="evidence" value="ECO:0007669"/>
    <property type="project" value="UniProtKB-KW"/>
</dbReference>
<keyword evidence="6 12" id="KW-0347">Helicase</keyword>
<evidence type="ECO:0000256" key="1">
    <source>
        <dbReference type="ARBA" id="ARBA00004604"/>
    </source>
</evidence>
<dbReference type="Pfam" id="PF00271">
    <property type="entry name" value="Helicase_C"/>
    <property type="match status" value="1"/>
</dbReference>
<comment type="subcellular location">
    <subcellularLocation>
        <location evidence="1">Nucleus</location>
        <location evidence="1">Nucleolus</location>
    </subcellularLocation>
</comment>
<feature type="compositionally biased region" description="Acidic residues" evidence="14">
    <location>
        <begin position="653"/>
        <end position="662"/>
    </location>
</feature>
<comment type="similarity">
    <text evidence="10">Belongs to the DEAD box helicase family. DDX55/SPB4 subfamily.</text>
</comment>
<feature type="domain" description="Helicase ATP-binding" evidence="15">
    <location>
        <begin position="45"/>
        <end position="244"/>
    </location>
</feature>
<evidence type="ECO:0000256" key="9">
    <source>
        <dbReference type="ARBA" id="ARBA00023054"/>
    </source>
</evidence>
<evidence type="ECO:0000256" key="8">
    <source>
        <dbReference type="ARBA" id="ARBA00022884"/>
    </source>
</evidence>
<dbReference type="Proteomes" id="UP001182556">
    <property type="component" value="Unassembled WGS sequence"/>
</dbReference>
<dbReference type="PROSITE" id="PS51194">
    <property type="entry name" value="HELICASE_CTER"/>
    <property type="match status" value="1"/>
</dbReference>
<evidence type="ECO:0000313" key="18">
    <source>
        <dbReference type="EMBL" id="KAK1927486.1"/>
    </source>
</evidence>
<dbReference type="PROSITE" id="PS51195">
    <property type="entry name" value="Q_MOTIF"/>
    <property type="match status" value="1"/>
</dbReference>
<comment type="domain">
    <text evidence="13">The Q motif is unique to and characteristic of the DEAD box family of RNA helicases and controls ATP binding and hydrolysis.</text>
</comment>
<evidence type="ECO:0000256" key="5">
    <source>
        <dbReference type="ARBA" id="ARBA00022801"/>
    </source>
</evidence>
<dbReference type="GO" id="GO:0006364">
    <property type="term" value="P:rRNA processing"/>
    <property type="evidence" value="ECO:0007669"/>
    <property type="project" value="UniProtKB-KW"/>
</dbReference>
<evidence type="ECO:0000256" key="4">
    <source>
        <dbReference type="ARBA" id="ARBA00022741"/>
    </source>
</evidence>
<comment type="caution">
    <text evidence="18">The sequence shown here is derived from an EMBL/GenBank/DDBJ whole genome shotgun (WGS) entry which is preliminary data.</text>
</comment>
<evidence type="ECO:0000259" key="17">
    <source>
        <dbReference type="PROSITE" id="PS51195"/>
    </source>
</evidence>
<evidence type="ECO:0000256" key="7">
    <source>
        <dbReference type="ARBA" id="ARBA00022840"/>
    </source>
</evidence>
<accession>A0AAD9L8T2</accession>
<evidence type="ECO:0000256" key="3">
    <source>
        <dbReference type="ARBA" id="ARBA00022552"/>
    </source>
</evidence>
<name>A0AAD9L8T2_PAPLA</name>
<keyword evidence="4 12" id="KW-0547">Nucleotide-binding</keyword>
<dbReference type="SMART" id="SM00487">
    <property type="entry name" value="DEXDc"/>
    <property type="match status" value="1"/>
</dbReference>
<dbReference type="InterPro" id="IPR025313">
    <property type="entry name" value="SPB4-like_CTE"/>
</dbReference>
<feature type="region of interest" description="Disordered" evidence="14">
    <location>
        <begin position="577"/>
        <end position="702"/>
    </location>
</feature>
<sequence length="702" mass="78572">MSKGQAPSGMGAKWDTLSPPLTPWILDVIRNMGFERMTPVQAGTIPRAMKHQDCVVEAVTGSGKTLAFVVPTLERIVRREERYKRGEIAAVVIAPTRELAQQIHDVFLHFISTIHPPPVDPSEPGPSSPPPPPAIPLPLLVTSGTLTPYDTFMANQSNIIIGTPGRLASFLLSPRGISAVRVSELDSLILDEADRLLVSPDHRRDVERIMRHLPKQRRTHLFSATMTDAVEEIVGLGLRNPVRIVVNLKDKRTGEAPVERRTPTGLQNTYLICRHAEKTLQLIRVLHRESKVNESAKFIVYFSTCAAVDYFYRILSKLDQLSTFHLTSFHGDLPPKIRETALSTFVSHPSSHMSPAVLLCTDVAARGVDFEDVDVVVQYDPPTDPKTFSHRAGRTARAGRKGKGVVLLGKGREEDYVEFLALRKLPLIPYGYVEEDLQLGELPGTIDQGARKLLENMRAVARTERELADKGAKAFVSSLRAYTKHEASYIFRAADLDFNSLAVGYGLLRVPAMPEVRDWRKKREAARVKRESGVASGTQEVEEVEEIEWQDADIDWDAFAYSSKQREAARLAALAEKKANGGTQHKQAEFKKKQIQQEMREAWSEQKERKARKEDRKDKKDKRKAAEWAAKGDQAAIGPVEAFRRSKKRPGQDDDDEDEEEDKVGGGSDVEYKNLKREVKQERAAKKGKKEITTVGMFDGLD</sequence>
<feature type="compositionally biased region" description="Basic and acidic residues" evidence="14">
    <location>
        <begin position="670"/>
        <end position="685"/>
    </location>
</feature>
<dbReference type="InterPro" id="IPR014014">
    <property type="entry name" value="RNA_helicase_DEAD_Q_motif"/>
</dbReference>
<dbReference type="CDD" id="cd17960">
    <property type="entry name" value="DEADc_DDX55"/>
    <property type="match status" value="1"/>
</dbReference>
<evidence type="ECO:0000256" key="12">
    <source>
        <dbReference type="RuleBase" id="RU000492"/>
    </source>
</evidence>
<dbReference type="InterPro" id="IPR001650">
    <property type="entry name" value="Helicase_C-like"/>
</dbReference>
<keyword evidence="2" id="KW-0690">Ribosome biogenesis</keyword>
<comment type="function">
    <text evidence="13">RNA helicase.</text>
</comment>